<dbReference type="InterPro" id="IPR036322">
    <property type="entry name" value="WD40_repeat_dom_sf"/>
</dbReference>
<name>A0AAW2ZQI4_9EUKA</name>
<keyword evidence="2" id="KW-1185">Reference proteome</keyword>
<evidence type="ECO:0000313" key="1">
    <source>
        <dbReference type="EMBL" id="KAL0491664.1"/>
    </source>
</evidence>
<dbReference type="AlphaFoldDB" id="A0AAW2ZQI4"/>
<comment type="caution">
    <text evidence="1">The sequence shown here is derived from an EMBL/GenBank/DDBJ whole genome shotgun (WGS) entry which is preliminary data.</text>
</comment>
<dbReference type="Proteomes" id="UP001431209">
    <property type="component" value="Unassembled WGS sequence"/>
</dbReference>
<evidence type="ECO:0000313" key="2">
    <source>
        <dbReference type="Proteomes" id="UP001431209"/>
    </source>
</evidence>
<dbReference type="SUPFAM" id="SSF50978">
    <property type="entry name" value="WD40 repeat-like"/>
    <property type="match status" value="1"/>
</dbReference>
<reference evidence="1 2" key="1">
    <citation type="submission" date="2024-03" db="EMBL/GenBank/DDBJ databases">
        <title>The Acrasis kona genome and developmental transcriptomes reveal deep origins of eukaryotic multicellular pathways.</title>
        <authorList>
            <person name="Sheikh S."/>
            <person name="Fu C.-J."/>
            <person name="Brown M.W."/>
            <person name="Baldauf S.L."/>
        </authorList>
    </citation>
    <scope>NUCLEOTIDE SEQUENCE [LARGE SCALE GENOMIC DNA]</scope>
    <source>
        <strain evidence="1 2">ATCC MYA-3509</strain>
    </source>
</reference>
<sequence length="382" mass="43200">MSQALSSIINNIGDVTTKISQAFVEAVLEPKYIAGYKDGTVKTLSENLFVINTITLEEDGCITSITKVSDGTYMACARSKQGVFTLYKVNTETLQFESAVLPYEEAKDLHVTKLDSELLALTAHGARKCDLFDVSLMQITTSTKNHESSIYTDDSPVDVLLVNQDLFLTGDRNNIYLFDFKCNLIKSLERRKAEMPTGMVIMYPLLVELYSNEIDVWNLTEGVILYRVPCETNLSRLTQVGPYLCALRVDRLLNSVFVFDPKQEFKNTKTVEILLNGREKPPRMLHIQDTTAVLVGDEGIHLVDVEKDIQVREWTVLGHFKDNTTDKFAVKKHFVLDGNRLLILSADNETGENNLILFGLNELKIHYSEQEADTKLWCLVHM</sequence>
<proteinExistence type="predicted"/>
<dbReference type="EMBL" id="JAOPGA020001842">
    <property type="protein sequence ID" value="KAL0491664.1"/>
    <property type="molecule type" value="Genomic_DNA"/>
</dbReference>
<organism evidence="1 2">
    <name type="scientific">Acrasis kona</name>
    <dbReference type="NCBI Taxonomy" id="1008807"/>
    <lineage>
        <taxon>Eukaryota</taxon>
        <taxon>Discoba</taxon>
        <taxon>Heterolobosea</taxon>
        <taxon>Tetramitia</taxon>
        <taxon>Eutetramitia</taxon>
        <taxon>Acrasidae</taxon>
        <taxon>Acrasis</taxon>
    </lineage>
</organism>
<accession>A0AAW2ZQI4</accession>
<gene>
    <name evidence="1" type="ORF">AKO1_000584</name>
</gene>
<protein>
    <submittedName>
        <fullName evidence="1">Mok</fullName>
    </submittedName>
</protein>